<dbReference type="InterPro" id="IPR002777">
    <property type="entry name" value="PFD_beta-like"/>
</dbReference>
<proteinExistence type="inferred from homology"/>
<dbReference type="AlphaFoldDB" id="A0A8H6STR8"/>
<evidence type="ECO:0000256" key="3">
    <source>
        <dbReference type="ARBA" id="ARBA00024667"/>
    </source>
</evidence>
<reference evidence="5" key="1">
    <citation type="submission" date="2020-05" db="EMBL/GenBank/DDBJ databases">
        <title>Mycena genomes resolve the evolution of fungal bioluminescence.</title>
        <authorList>
            <person name="Tsai I.J."/>
        </authorList>
    </citation>
    <scope>NUCLEOTIDE SEQUENCE</scope>
    <source>
        <strain evidence="5">110903Hualien_Pintung</strain>
    </source>
</reference>
<protein>
    <submittedName>
        <fullName evidence="5">Prefoldin subunit 4</fullName>
    </submittedName>
</protein>
<dbReference type="Proteomes" id="UP000613580">
    <property type="component" value="Unassembled WGS sequence"/>
</dbReference>
<dbReference type="PANTHER" id="PTHR21100:SF9">
    <property type="entry name" value="PREFOLDIN SUBUNIT 4"/>
    <property type="match status" value="1"/>
</dbReference>
<sequence>MRQITWALGPRAPITDQQASLDATMNSLRMLDHEDENDDAAEVTWEDQQRINSFSKLNTRLQSMKEKLQELEQEKDALKDLADEFEMVLDEDEPVLYKIGETFIHMPLPRALKRVEHDRTQVDEQVNSLTASVNTTEKEMQELKVVLYAKFKNAINLD</sequence>
<keyword evidence="4" id="KW-0175">Coiled coil</keyword>
<evidence type="ECO:0000313" key="6">
    <source>
        <dbReference type="Proteomes" id="UP000613580"/>
    </source>
</evidence>
<comment type="function">
    <text evidence="3">Binds specifically to cytosolic chaperonin (c-CPN) and transfers target proteins to it. Binds to nascent polypeptide chain and promotes folding in an environment in which there are many competing pathways for nonnative proteins.</text>
</comment>
<dbReference type="CDD" id="cd23165">
    <property type="entry name" value="Prefoldin_4"/>
    <property type="match status" value="1"/>
</dbReference>
<evidence type="ECO:0000313" key="5">
    <source>
        <dbReference type="EMBL" id="KAF7305990.1"/>
    </source>
</evidence>
<name>A0A8H6STR8_MYCCL</name>
<comment type="similarity">
    <text evidence="1">Belongs to the prefoldin subunit beta family.</text>
</comment>
<evidence type="ECO:0000256" key="2">
    <source>
        <dbReference type="ARBA" id="ARBA00023186"/>
    </source>
</evidence>
<dbReference type="Gene3D" id="1.10.287.370">
    <property type="match status" value="1"/>
</dbReference>
<dbReference type="InterPro" id="IPR016661">
    <property type="entry name" value="PFDN4"/>
</dbReference>
<dbReference type="InterPro" id="IPR009053">
    <property type="entry name" value="Prefoldin"/>
</dbReference>
<feature type="coiled-coil region" evidence="4">
    <location>
        <begin position="54"/>
        <end position="91"/>
    </location>
</feature>
<keyword evidence="6" id="KW-1185">Reference proteome</keyword>
<dbReference type="FunFam" id="1.10.287.370:FF:000005">
    <property type="entry name" value="Prefoldin subunit 4"/>
    <property type="match status" value="1"/>
</dbReference>
<accession>A0A8H6STR8</accession>
<dbReference type="GO" id="GO:0006457">
    <property type="term" value="P:protein folding"/>
    <property type="evidence" value="ECO:0007669"/>
    <property type="project" value="InterPro"/>
</dbReference>
<dbReference type="GO" id="GO:0016272">
    <property type="term" value="C:prefoldin complex"/>
    <property type="evidence" value="ECO:0007669"/>
    <property type="project" value="InterPro"/>
</dbReference>
<dbReference type="Pfam" id="PF01920">
    <property type="entry name" value="Prefoldin_2"/>
    <property type="match status" value="1"/>
</dbReference>
<evidence type="ECO:0000256" key="1">
    <source>
        <dbReference type="ARBA" id="ARBA00008045"/>
    </source>
</evidence>
<dbReference type="GO" id="GO:0051082">
    <property type="term" value="F:unfolded protein binding"/>
    <property type="evidence" value="ECO:0007669"/>
    <property type="project" value="InterPro"/>
</dbReference>
<evidence type="ECO:0000256" key="4">
    <source>
        <dbReference type="SAM" id="Coils"/>
    </source>
</evidence>
<organism evidence="5 6">
    <name type="scientific">Mycena chlorophos</name>
    <name type="common">Agaric fungus</name>
    <name type="synonym">Agaricus chlorophos</name>
    <dbReference type="NCBI Taxonomy" id="658473"/>
    <lineage>
        <taxon>Eukaryota</taxon>
        <taxon>Fungi</taxon>
        <taxon>Dikarya</taxon>
        <taxon>Basidiomycota</taxon>
        <taxon>Agaricomycotina</taxon>
        <taxon>Agaricomycetes</taxon>
        <taxon>Agaricomycetidae</taxon>
        <taxon>Agaricales</taxon>
        <taxon>Marasmiineae</taxon>
        <taxon>Mycenaceae</taxon>
        <taxon>Mycena</taxon>
    </lineage>
</organism>
<comment type="caution">
    <text evidence="5">The sequence shown here is derived from an EMBL/GenBank/DDBJ whole genome shotgun (WGS) entry which is preliminary data.</text>
</comment>
<dbReference type="OrthoDB" id="10250441at2759"/>
<dbReference type="SUPFAM" id="SSF46579">
    <property type="entry name" value="Prefoldin"/>
    <property type="match status" value="1"/>
</dbReference>
<gene>
    <name evidence="5" type="ORF">HMN09_00753500</name>
</gene>
<dbReference type="GO" id="GO:0005737">
    <property type="term" value="C:cytoplasm"/>
    <property type="evidence" value="ECO:0007669"/>
    <property type="project" value="TreeGrafter"/>
</dbReference>
<keyword evidence="2" id="KW-0143">Chaperone</keyword>
<dbReference type="EMBL" id="JACAZE010000009">
    <property type="protein sequence ID" value="KAF7305990.1"/>
    <property type="molecule type" value="Genomic_DNA"/>
</dbReference>
<dbReference type="PANTHER" id="PTHR21100">
    <property type="entry name" value="PREFOLDIN SUBUNIT 4"/>
    <property type="match status" value="1"/>
</dbReference>